<organism evidence="2 3">
    <name type="scientific">Eggerthella guodeyinii</name>
    <dbReference type="NCBI Taxonomy" id="2690837"/>
    <lineage>
        <taxon>Bacteria</taxon>
        <taxon>Bacillati</taxon>
        <taxon>Actinomycetota</taxon>
        <taxon>Coriobacteriia</taxon>
        <taxon>Eggerthellales</taxon>
        <taxon>Eggerthellaceae</taxon>
        <taxon>Eggerthella</taxon>
    </lineage>
</organism>
<dbReference type="AlphaFoldDB" id="A0A6L7IVM8"/>
<dbReference type="GO" id="GO:0016740">
    <property type="term" value="F:transferase activity"/>
    <property type="evidence" value="ECO:0007669"/>
    <property type="project" value="UniProtKB-KW"/>
</dbReference>
<dbReference type="EMBL" id="CP063310">
    <property type="protein sequence ID" value="QOS67041.1"/>
    <property type="molecule type" value="Genomic_DNA"/>
</dbReference>
<dbReference type="KEGG" id="egd:GS424_010840"/>
<name>A0A6L7IVM8_9ACTN</name>
<dbReference type="Proteomes" id="UP000478463">
    <property type="component" value="Chromosome"/>
</dbReference>
<evidence type="ECO:0000313" key="2">
    <source>
        <dbReference type="EMBL" id="QOS67041.1"/>
    </source>
</evidence>
<evidence type="ECO:0000259" key="1">
    <source>
        <dbReference type="Pfam" id="PF04230"/>
    </source>
</evidence>
<dbReference type="Pfam" id="PF04230">
    <property type="entry name" value="PS_pyruv_trans"/>
    <property type="match status" value="1"/>
</dbReference>
<dbReference type="RefSeq" id="WP_160942203.1">
    <property type="nucleotide sequence ID" value="NZ_CP063310.1"/>
</dbReference>
<evidence type="ECO:0000313" key="3">
    <source>
        <dbReference type="Proteomes" id="UP000478463"/>
    </source>
</evidence>
<sequence>MKSGIVGTTPTVGIVTFHKSLSYGGCLQAYATQVLLEKLGYAAFFVDYENPYEARMKSNAVFRYGTLKERLAAFAKKTIYRQEEYQRRAFEDFHKMLPVTPRSYSSAAEMDDVSADVLLVASDQVWSPKITGEVDPAFFLDFGNAEKRVSFASSMGSYTLSSDEIAACGKHLQRFDAVSVREDFTRKQIEGLCSCGVHIALDPTLQISAERWRERAIEPRVDVRNGFILVFMVSSAPSRYACILSELRARLGVPVVMVRLNSKKAPSVDHVIPATPFELLWLIDNASFVLTDSFHGIAFCSNLETPFAALPNISNNVRLKELLAGMGLEACMIDETDKGAAGSVDIDFGGARITLDERRAKDMRWLAAALGKASGCA</sequence>
<dbReference type="InterPro" id="IPR007345">
    <property type="entry name" value="Polysacch_pyruvyl_Trfase"/>
</dbReference>
<accession>A0A6L7IVM8</accession>
<reference evidence="2 3" key="1">
    <citation type="submission" date="2020-10" db="EMBL/GenBank/DDBJ databases">
        <title>Eggerthella sp. nov., isolated from human feces.</title>
        <authorList>
            <person name="Yajun G."/>
        </authorList>
    </citation>
    <scope>NUCLEOTIDE SEQUENCE [LARGE SCALE GENOMIC DNA]</scope>
    <source>
        <strain evidence="2 3">HF-1101</strain>
    </source>
</reference>
<gene>
    <name evidence="2" type="ORF">GS424_010840</name>
</gene>
<feature type="domain" description="Polysaccharide pyruvyl transferase" evidence="1">
    <location>
        <begin position="23"/>
        <end position="312"/>
    </location>
</feature>
<proteinExistence type="predicted"/>
<protein>
    <submittedName>
        <fullName evidence="2">Polysaccharide pyruvyl transferase family protein</fullName>
    </submittedName>
</protein>
<keyword evidence="2" id="KW-0808">Transferase</keyword>